<name>A0A369JNK6_HYPMA</name>
<evidence type="ECO:0000256" key="1">
    <source>
        <dbReference type="SAM" id="Coils"/>
    </source>
</evidence>
<dbReference type="Gene3D" id="1.10.287.1490">
    <property type="match status" value="1"/>
</dbReference>
<organism evidence="2 3">
    <name type="scientific">Hypsizygus marmoreus</name>
    <name type="common">White beech mushroom</name>
    <name type="synonym">Agaricus marmoreus</name>
    <dbReference type="NCBI Taxonomy" id="39966"/>
    <lineage>
        <taxon>Eukaryota</taxon>
        <taxon>Fungi</taxon>
        <taxon>Dikarya</taxon>
        <taxon>Basidiomycota</taxon>
        <taxon>Agaricomycotina</taxon>
        <taxon>Agaricomycetes</taxon>
        <taxon>Agaricomycetidae</taxon>
        <taxon>Agaricales</taxon>
        <taxon>Tricholomatineae</taxon>
        <taxon>Lyophyllaceae</taxon>
        <taxon>Hypsizygus</taxon>
    </lineage>
</organism>
<dbReference type="SUPFAM" id="SSF57997">
    <property type="entry name" value="Tropomyosin"/>
    <property type="match status" value="1"/>
</dbReference>
<comment type="caution">
    <text evidence="2">The sequence shown here is derived from an EMBL/GenBank/DDBJ whole genome shotgun (WGS) entry which is preliminary data.</text>
</comment>
<proteinExistence type="predicted"/>
<dbReference type="Proteomes" id="UP000076154">
    <property type="component" value="Unassembled WGS sequence"/>
</dbReference>
<evidence type="ECO:0000313" key="2">
    <source>
        <dbReference type="EMBL" id="RDB23448.1"/>
    </source>
</evidence>
<keyword evidence="3" id="KW-1185">Reference proteome</keyword>
<reference evidence="2" key="1">
    <citation type="submission" date="2018-04" db="EMBL/GenBank/DDBJ databases">
        <title>Whole genome sequencing of Hypsizygus marmoreus.</title>
        <authorList>
            <person name="Choi I.-G."/>
            <person name="Min B."/>
            <person name="Kim J.-G."/>
            <person name="Kim S."/>
            <person name="Oh Y.-L."/>
            <person name="Kong W.-S."/>
            <person name="Park H."/>
            <person name="Jeong J."/>
            <person name="Song E.-S."/>
        </authorList>
    </citation>
    <scope>NUCLEOTIDE SEQUENCE [LARGE SCALE GENOMIC DNA]</scope>
    <source>
        <strain evidence="2">51987-8</strain>
    </source>
</reference>
<keyword evidence="1" id="KW-0175">Coiled coil</keyword>
<sequence length="123" mass="14530">MENPKRIVSNILLKIEAGQTRFIEAEQQAKVLETKLKEREDEIVSLQERLSLARRLVTLVEEWNKINGKLREYEERVVLVNAKAETFGERLARVERDRDAVEAQYLDIKARHEELQKQLEDLM</sequence>
<dbReference type="EMBL" id="LUEZ02000046">
    <property type="protein sequence ID" value="RDB23448.1"/>
    <property type="molecule type" value="Genomic_DNA"/>
</dbReference>
<evidence type="ECO:0000313" key="3">
    <source>
        <dbReference type="Proteomes" id="UP000076154"/>
    </source>
</evidence>
<dbReference type="AlphaFoldDB" id="A0A369JNK6"/>
<dbReference type="InParanoid" id="A0A369JNK6"/>
<gene>
    <name evidence="2" type="ORF">Hypma_009055</name>
</gene>
<feature type="coiled-coil region" evidence="1">
    <location>
        <begin position="84"/>
        <end position="118"/>
    </location>
</feature>
<accession>A0A369JNK6</accession>
<dbReference type="OrthoDB" id="3042470at2759"/>
<feature type="coiled-coil region" evidence="1">
    <location>
        <begin position="22"/>
        <end position="56"/>
    </location>
</feature>
<protein>
    <submittedName>
        <fullName evidence="2">Uncharacterized protein</fullName>
    </submittedName>
</protein>